<dbReference type="eggNOG" id="ENOG503474B">
    <property type="taxonomic scope" value="Bacteria"/>
</dbReference>
<reference evidence="2" key="1">
    <citation type="journal article" date="2008" name="PLoS ONE">
        <title>Survival in nuclear waste, extreme resistance, and potential applications gleaned from the genome sequence of Kineococcus radiotolerans SRS30216.</title>
        <authorList>
            <person name="Bagwell C.E."/>
            <person name="Bhat S."/>
            <person name="Hawkins G.M."/>
            <person name="Smith B.W."/>
            <person name="Biswas T."/>
            <person name="Hoover T.R."/>
            <person name="Saunders E."/>
            <person name="Han C.S."/>
            <person name="Tsodikov O.V."/>
            <person name="Shimkets L.J."/>
        </authorList>
    </citation>
    <scope>NUCLEOTIDE SEQUENCE [LARGE SCALE GENOMIC DNA]</scope>
    <source>
        <strain evidence="2">ATCC BAA-149 / DSM 14245 / SRS30216</strain>
    </source>
</reference>
<dbReference type="RefSeq" id="WP_012087874.1">
    <property type="nucleotide sequence ID" value="NC_009664.2"/>
</dbReference>
<proteinExistence type="predicted"/>
<dbReference type="AlphaFoldDB" id="A6WAS1"/>
<dbReference type="Proteomes" id="UP000001116">
    <property type="component" value="Chromosome"/>
</dbReference>
<name>A6WAS1_KINRD</name>
<gene>
    <name evidence="1" type="ordered locus">Krad_2430</name>
</gene>
<organism evidence="1 2">
    <name type="scientific">Kineococcus radiotolerans (strain ATCC BAA-149 / DSM 14245 / SRS30216)</name>
    <dbReference type="NCBI Taxonomy" id="266940"/>
    <lineage>
        <taxon>Bacteria</taxon>
        <taxon>Bacillati</taxon>
        <taxon>Actinomycetota</taxon>
        <taxon>Actinomycetes</taxon>
        <taxon>Kineosporiales</taxon>
        <taxon>Kineosporiaceae</taxon>
        <taxon>Kineococcus</taxon>
    </lineage>
</organism>
<dbReference type="OrthoDB" id="3293520at2"/>
<evidence type="ECO:0000313" key="1">
    <source>
        <dbReference type="EMBL" id="ABS03910.1"/>
    </source>
</evidence>
<sequence length="111" mass="13034">MEEPYRPVALRVMAEWGEQDPAWDSDPDHVGPAELTSLGVSAELVEQLRARNERFNALGWSDYRWSDEEQERAWQDEGLRLAYRLQNELTDVEISYHHDGDDRPLRQRRGP</sequence>
<dbReference type="EMBL" id="CP000750">
    <property type="protein sequence ID" value="ABS03910.1"/>
    <property type="molecule type" value="Genomic_DNA"/>
</dbReference>
<protein>
    <submittedName>
        <fullName evidence="1">Uncharacterized protein</fullName>
    </submittedName>
</protein>
<evidence type="ECO:0000313" key="2">
    <source>
        <dbReference type="Proteomes" id="UP000001116"/>
    </source>
</evidence>
<dbReference type="STRING" id="266940.Krad_2430"/>
<dbReference type="KEGG" id="kra:Krad_2430"/>
<keyword evidence="2" id="KW-1185">Reference proteome</keyword>
<accession>A6WAS1</accession>
<dbReference type="HOGENOM" id="CLU_2154976_0_0_11"/>